<dbReference type="InterPro" id="IPR051481">
    <property type="entry name" value="BTB-POZ/Galectin-3-binding"/>
</dbReference>
<evidence type="ECO:0000313" key="3">
    <source>
        <dbReference type="EMBL" id="KAJ8917222.1"/>
    </source>
</evidence>
<dbReference type="Gene3D" id="3.30.710.10">
    <property type="entry name" value="Potassium Channel Kv1.1, Chain A"/>
    <property type="match status" value="1"/>
</dbReference>
<comment type="caution">
    <text evidence="3">The sequence shown here is derived from an EMBL/GenBank/DDBJ whole genome shotgun (WGS) entry which is preliminary data.</text>
</comment>
<dbReference type="Pfam" id="PF23651">
    <property type="entry name" value="TRAF_BTBD17"/>
    <property type="match status" value="1"/>
</dbReference>
<dbReference type="CDD" id="cd18493">
    <property type="entry name" value="BACK_BTBD17"/>
    <property type="match status" value="1"/>
</dbReference>
<evidence type="ECO:0000259" key="2">
    <source>
        <dbReference type="PROSITE" id="PS50097"/>
    </source>
</evidence>
<dbReference type="Gene3D" id="1.25.40.420">
    <property type="match status" value="1"/>
</dbReference>
<gene>
    <name evidence="3" type="ORF">NQ315_012714</name>
</gene>
<dbReference type="PANTHER" id="PTHR24410:SF41">
    <property type="entry name" value="HL07962P"/>
    <property type="match status" value="1"/>
</dbReference>
<dbReference type="Pfam" id="PF07707">
    <property type="entry name" value="BACK"/>
    <property type="match status" value="1"/>
</dbReference>
<dbReference type="PROSITE" id="PS50097">
    <property type="entry name" value="BTB"/>
    <property type="match status" value="1"/>
</dbReference>
<protein>
    <recommendedName>
        <fullName evidence="2">BTB domain-containing protein</fullName>
    </recommendedName>
</protein>
<dbReference type="Pfam" id="PF00651">
    <property type="entry name" value="BTB"/>
    <property type="match status" value="1"/>
</dbReference>
<accession>A0AAV8VSC2</accession>
<dbReference type="InterPro" id="IPR011705">
    <property type="entry name" value="BACK"/>
</dbReference>
<dbReference type="InterPro" id="IPR000210">
    <property type="entry name" value="BTB/POZ_dom"/>
</dbReference>
<dbReference type="Proteomes" id="UP001159042">
    <property type="component" value="Unassembled WGS sequence"/>
</dbReference>
<keyword evidence="4" id="KW-1185">Reference proteome</keyword>
<evidence type="ECO:0000256" key="1">
    <source>
        <dbReference type="SAM" id="MobiDB-lite"/>
    </source>
</evidence>
<dbReference type="AlphaFoldDB" id="A0AAV8VSC2"/>
<feature type="domain" description="BTB" evidence="2">
    <location>
        <begin position="65"/>
        <end position="135"/>
    </location>
</feature>
<dbReference type="SMART" id="SM00225">
    <property type="entry name" value="BTB"/>
    <property type="match status" value="1"/>
</dbReference>
<sequence length="508" mass="59721">MFRPDPDAMYVPDDTEPSPSKSRRIKSEPQEYEESINNDSCQMTIDNSDNVLKVLRKLYSHQEMCDVYLKVGNKEYGTHRLILCASSDVFQVMLMRPEWSEWHESRVELQEMPICEAVFHTFLEYFYTGKILITHTNVMPILALADKYMVKSLSRICVSYMCKHIPHAASHNQLFSWLQYSLACCHSNVYETCENYIKWNFESVANTPDYSNFDVELFINVLQQNDIVVHNEMVLYNCVVRWLELQRIKICQMLQSNDMVEREYRQLVEKIMRYIRFPMMTPRELAELLLSPIIKQHKEFFVDRMAIGMKYHSGYTDQISAYYNCDEGRLLFTPRLYTSDSCSAILTIENFWSIPNYHTSTFVFSSHLSAAEHESHKVNEWLVDLYPRGVWFKKCFLIVWQGTLEVPQEIMSTVRLSLTCRELSEKEMRVKVSVLIYGLQGGVEHVMEVKEKVHHFTAQDKVMNFDDLIPFNELNTPAAIKQEEKETPYLVGRNRDQLKLNLVIAPIR</sequence>
<dbReference type="PANTHER" id="PTHR24410">
    <property type="entry name" value="HL07962P-RELATED"/>
    <property type="match status" value="1"/>
</dbReference>
<proteinExistence type="predicted"/>
<dbReference type="SMART" id="SM00875">
    <property type="entry name" value="BACK"/>
    <property type="match status" value="1"/>
</dbReference>
<name>A0AAV8VSC2_9CUCU</name>
<dbReference type="InterPro" id="IPR011333">
    <property type="entry name" value="SKP1/BTB/POZ_sf"/>
</dbReference>
<reference evidence="3 4" key="1">
    <citation type="journal article" date="2023" name="Insect Mol. Biol.">
        <title>Genome sequencing provides insights into the evolution of gene families encoding plant cell wall-degrading enzymes in longhorned beetles.</title>
        <authorList>
            <person name="Shin N.R."/>
            <person name="Okamura Y."/>
            <person name="Kirsch R."/>
            <person name="Pauchet Y."/>
        </authorList>
    </citation>
    <scope>NUCLEOTIDE SEQUENCE [LARGE SCALE GENOMIC DNA]</scope>
    <source>
        <strain evidence="3">EAD_L_NR</strain>
    </source>
</reference>
<dbReference type="SUPFAM" id="SSF54695">
    <property type="entry name" value="POZ domain"/>
    <property type="match status" value="1"/>
</dbReference>
<dbReference type="EMBL" id="JANEYG010000035">
    <property type="protein sequence ID" value="KAJ8917222.1"/>
    <property type="molecule type" value="Genomic_DNA"/>
</dbReference>
<organism evidence="3 4">
    <name type="scientific">Exocentrus adspersus</name>
    <dbReference type="NCBI Taxonomy" id="1586481"/>
    <lineage>
        <taxon>Eukaryota</taxon>
        <taxon>Metazoa</taxon>
        <taxon>Ecdysozoa</taxon>
        <taxon>Arthropoda</taxon>
        <taxon>Hexapoda</taxon>
        <taxon>Insecta</taxon>
        <taxon>Pterygota</taxon>
        <taxon>Neoptera</taxon>
        <taxon>Endopterygota</taxon>
        <taxon>Coleoptera</taxon>
        <taxon>Polyphaga</taxon>
        <taxon>Cucujiformia</taxon>
        <taxon>Chrysomeloidea</taxon>
        <taxon>Cerambycidae</taxon>
        <taxon>Lamiinae</taxon>
        <taxon>Acanthocinini</taxon>
        <taxon>Exocentrus</taxon>
    </lineage>
</organism>
<feature type="region of interest" description="Disordered" evidence="1">
    <location>
        <begin position="1"/>
        <end position="32"/>
    </location>
</feature>
<evidence type="ECO:0000313" key="4">
    <source>
        <dbReference type="Proteomes" id="UP001159042"/>
    </source>
</evidence>
<dbReference type="InterPro" id="IPR056184">
    <property type="entry name" value="TRAF_BTBD17"/>
</dbReference>